<accession>A0A051UFU8</accession>
<dbReference type="GeneID" id="31526186"/>
<evidence type="ECO:0000313" key="1">
    <source>
        <dbReference type="EMBL" id="KBZ67833.1"/>
    </source>
</evidence>
<dbReference type="RefSeq" id="WP_007769699.1">
    <property type="nucleotide sequence ID" value="NZ_KK328284.1"/>
</dbReference>
<dbReference type="HOGENOM" id="CLU_2207075_0_0_11"/>
<dbReference type="EMBL" id="JLXW01000002">
    <property type="protein sequence ID" value="KBZ67833.1"/>
    <property type="molecule type" value="Genomic_DNA"/>
</dbReference>
<dbReference type="PATRIC" id="fig|1324261.3.peg.386"/>
<reference evidence="1 2" key="1">
    <citation type="submission" date="2014-04" db="EMBL/GenBank/DDBJ databases">
        <title>The Genome Sequence of Mycobacterium tuberculosis TKK-01-0051.</title>
        <authorList>
            <consortium name="The Broad Institute Genomics Platform"/>
            <consortium name="The Broad Institute Genome Sequencing Center for Infectious Disease"/>
            <person name="Earl A.M."/>
            <person name="Cohen K."/>
            <person name="Pym A."/>
            <person name="Bishai W."/>
            <person name="Maharaj K."/>
            <person name="Desjardins C."/>
            <person name="Abeel T."/>
            <person name="Young S."/>
            <person name="Zeng Q."/>
            <person name="Gargeya S."/>
            <person name="Abouelleil A."/>
            <person name="Alvarado L."/>
            <person name="Chapman S.B."/>
            <person name="Gainer-Dewar J."/>
            <person name="Goldberg J."/>
            <person name="Griggs A."/>
            <person name="Gujja S."/>
            <person name="Hansen M."/>
            <person name="Howarth C."/>
            <person name="Imamovic A."/>
            <person name="Larimer J."/>
            <person name="Murphy C."/>
            <person name="Naylor J."/>
            <person name="Pearson M."/>
            <person name="Poon T.W."/>
            <person name="Priest M."/>
            <person name="Roberts A."/>
            <person name="Saif S."/>
            <person name="Shea T."/>
            <person name="Sykes S."/>
            <person name="Wortman J."/>
            <person name="Nusbaum C."/>
            <person name="Birren B."/>
        </authorList>
    </citation>
    <scope>NUCLEOTIDE SEQUENCE [LARGE SCALE GENOMIC DNA]</scope>
    <source>
        <strain evidence="1 2">TKK-01-0051</strain>
    </source>
</reference>
<keyword evidence="2" id="KW-1185">Reference proteome</keyword>
<gene>
    <name evidence="1" type="ORF">K875_00378</name>
</gene>
<sequence>MTWTLLHDRMAFMAEVIKAAETDPEAALALIHNSSEVAELFGDEEGLMLSLGQRWITMLVAKLDQAAHEGASAEQVRADLAAAEPGLHALVKIGTRRSLRVRSVTRGEHVAVGLFGGPTSDRQTVA</sequence>
<evidence type="ECO:0000313" key="2">
    <source>
        <dbReference type="Proteomes" id="UP000025947"/>
    </source>
</evidence>
<proteinExistence type="predicted"/>
<dbReference type="Proteomes" id="UP000025947">
    <property type="component" value="Unassembled WGS sequence"/>
</dbReference>
<dbReference type="AlphaFoldDB" id="A0A051UFU8"/>
<comment type="caution">
    <text evidence="1">The sequence shown here is derived from an EMBL/GenBank/DDBJ whole genome shotgun (WGS) entry which is preliminary data.</text>
</comment>
<name>A0A051UFU8_9MYCO</name>
<organism evidence="1 2">
    <name type="scientific">Mycobacterium [tuberculosis] TKK-01-0051</name>
    <dbReference type="NCBI Taxonomy" id="1324261"/>
    <lineage>
        <taxon>Bacteria</taxon>
        <taxon>Bacillati</taxon>
        <taxon>Actinomycetota</taxon>
        <taxon>Actinomycetes</taxon>
        <taxon>Mycobacteriales</taxon>
        <taxon>Mycobacteriaceae</taxon>
        <taxon>Mycobacterium</taxon>
        <taxon>Mycobacterium avium complex (MAC)</taxon>
    </lineage>
</organism>
<protein>
    <submittedName>
        <fullName evidence="1">Uncharacterized protein</fullName>
    </submittedName>
</protein>